<protein>
    <recommendedName>
        <fullName evidence="4">Secreted protein</fullName>
    </recommendedName>
</protein>
<dbReference type="AlphaFoldDB" id="A0A9J5XUV9"/>
<dbReference type="EMBL" id="JACXVP010000008">
    <property type="protein sequence ID" value="KAG5591538.1"/>
    <property type="molecule type" value="Genomic_DNA"/>
</dbReference>
<evidence type="ECO:0008006" key="4">
    <source>
        <dbReference type="Google" id="ProtNLM"/>
    </source>
</evidence>
<accession>A0A9J5XUV9</accession>
<organism evidence="2 3">
    <name type="scientific">Solanum commersonii</name>
    <name type="common">Commerson's wild potato</name>
    <name type="synonym">Commerson's nightshade</name>
    <dbReference type="NCBI Taxonomy" id="4109"/>
    <lineage>
        <taxon>Eukaryota</taxon>
        <taxon>Viridiplantae</taxon>
        <taxon>Streptophyta</taxon>
        <taxon>Embryophyta</taxon>
        <taxon>Tracheophyta</taxon>
        <taxon>Spermatophyta</taxon>
        <taxon>Magnoliopsida</taxon>
        <taxon>eudicotyledons</taxon>
        <taxon>Gunneridae</taxon>
        <taxon>Pentapetalae</taxon>
        <taxon>asterids</taxon>
        <taxon>lamiids</taxon>
        <taxon>Solanales</taxon>
        <taxon>Solanaceae</taxon>
        <taxon>Solanoideae</taxon>
        <taxon>Solaneae</taxon>
        <taxon>Solanum</taxon>
    </lineage>
</organism>
<evidence type="ECO:0000313" key="2">
    <source>
        <dbReference type="EMBL" id="KAG5591538.1"/>
    </source>
</evidence>
<gene>
    <name evidence="2" type="ORF">H5410_042052</name>
</gene>
<proteinExistence type="predicted"/>
<evidence type="ECO:0000313" key="3">
    <source>
        <dbReference type="Proteomes" id="UP000824120"/>
    </source>
</evidence>
<sequence>MISILTLRLLLSLPSKYCRLEPQLHTQINNQIKRRQMSYEMSSGKFERRRTTGRTNTLWEETVRIKPTAKKNKKTTFTI</sequence>
<reference evidence="2 3" key="1">
    <citation type="submission" date="2020-09" db="EMBL/GenBank/DDBJ databases">
        <title>De no assembly of potato wild relative species, Solanum commersonii.</title>
        <authorList>
            <person name="Cho K."/>
        </authorList>
    </citation>
    <scope>NUCLEOTIDE SEQUENCE [LARGE SCALE GENOMIC DNA]</scope>
    <source>
        <strain evidence="2">LZ3.2</strain>
        <tissue evidence="2">Leaf</tissue>
    </source>
</reference>
<feature type="chain" id="PRO_5039936576" description="Secreted protein" evidence="1">
    <location>
        <begin position="21"/>
        <end position="79"/>
    </location>
</feature>
<dbReference type="OrthoDB" id="10362457at2759"/>
<keyword evidence="1" id="KW-0732">Signal</keyword>
<name>A0A9J5XUV9_SOLCO</name>
<comment type="caution">
    <text evidence="2">The sequence shown here is derived from an EMBL/GenBank/DDBJ whole genome shotgun (WGS) entry which is preliminary data.</text>
</comment>
<dbReference type="Proteomes" id="UP000824120">
    <property type="component" value="Chromosome 8"/>
</dbReference>
<keyword evidence="3" id="KW-1185">Reference proteome</keyword>
<evidence type="ECO:0000256" key="1">
    <source>
        <dbReference type="SAM" id="SignalP"/>
    </source>
</evidence>
<feature type="signal peptide" evidence="1">
    <location>
        <begin position="1"/>
        <end position="20"/>
    </location>
</feature>